<sequence length="158" mass="17243">MGSRSRCLRAMAIGACSADCVAASVGFGIRELFWCSGCNGPTYPMNGNVPVHIGGIQASSLLNHRILAKMHRLFISWQQHGPSAVCSGHPAPLMDKRGYKTQMLYPIPMTSGTDGSGANRCCQPLGRTTQIWGIGREYPIKGEDFTYQVFRKRNCCIS</sequence>
<evidence type="ECO:0000313" key="2">
    <source>
        <dbReference type="EMBL" id="RVU42856.1"/>
    </source>
</evidence>
<dbReference type="OrthoDB" id="9788211at2"/>
<feature type="signal peptide" evidence="1">
    <location>
        <begin position="1"/>
        <end position="22"/>
    </location>
</feature>
<dbReference type="AlphaFoldDB" id="A0A437R7T6"/>
<feature type="chain" id="PRO_5019135592" description="Conjugal transfer protein" evidence="1">
    <location>
        <begin position="23"/>
        <end position="158"/>
    </location>
</feature>
<keyword evidence="3" id="KW-1185">Reference proteome</keyword>
<keyword evidence="1" id="KW-0732">Signal</keyword>
<proteinExistence type="predicted"/>
<name>A0A437R7T6_9BURK</name>
<dbReference type="InterPro" id="IPR009649">
    <property type="entry name" value="TraU"/>
</dbReference>
<evidence type="ECO:0008006" key="4">
    <source>
        <dbReference type="Google" id="ProtNLM"/>
    </source>
</evidence>
<organism evidence="2 3">
    <name type="scientific">Rubrivivax rivuli</name>
    <dbReference type="NCBI Taxonomy" id="1862385"/>
    <lineage>
        <taxon>Bacteria</taxon>
        <taxon>Pseudomonadati</taxon>
        <taxon>Pseudomonadota</taxon>
        <taxon>Betaproteobacteria</taxon>
        <taxon>Burkholderiales</taxon>
        <taxon>Sphaerotilaceae</taxon>
        <taxon>Rubrivivax</taxon>
    </lineage>
</organism>
<accession>A0A437R7T6</accession>
<comment type="caution">
    <text evidence="2">The sequence shown here is derived from an EMBL/GenBank/DDBJ whole genome shotgun (WGS) entry which is preliminary data.</text>
</comment>
<dbReference type="EMBL" id="SACR01000009">
    <property type="protein sequence ID" value="RVU42856.1"/>
    <property type="molecule type" value="Genomic_DNA"/>
</dbReference>
<evidence type="ECO:0000313" key="3">
    <source>
        <dbReference type="Proteomes" id="UP000285575"/>
    </source>
</evidence>
<reference evidence="2 3" key="1">
    <citation type="submission" date="2019-01" db="EMBL/GenBank/DDBJ databases">
        <authorList>
            <person name="Chen W.-M."/>
        </authorList>
    </citation>
    <scope>NUCLEOTIDE SEQUENCE [LARGE SCALE GENOMIC DNA]</scope>
    <source>
        <strain evidence="2 3">KYPY4</strain>
    </source>
</reference>
<protein>
    <recommendedName>
        <fullName evidence="4">Conjugal transfer protein</fullName>
    </recommendedName>
</protein>
<dbReference type="Proteomes" id="UP000285575">
    <property type="component" value="Unassembled WGS sequence"/>
</dbReference>
<dbReference type="Pfam" id="PF06834">
    <property type="entry name" value="TraU"/>
    <property type="match status" value="1"/>
</dbReference>
<gene>
    <name evidence="2" type="ORF">EOE66_21520</name>
</gene>
<evidence type="ECO:0000256" key="1">
    <source>
        <dbReference type="SAM" id="SignalP"/>
    </source>
</evidence>